<dbReference type="InterPro" id="IPR036846">
    <property type="entry name" value="GM2-AP_sf"/>
</dbReference>
<dbReference type="PANTHER" id="PTHR17357:SF0">
    <property type="entry name" value="GANGLIOSIDE GM2 ACTIVATOR"/>
    <property type="match status" value="1"/>
</dbReference>
<evidence type="ECO:0000313" key="5">
    <source>
        <dbReference type="Proteomes" id="UP000242188"/>
    </source>
</evidence>
<sequence length="183" mass="20520">MFPSVFTTAPVLVMIYVLCPVSAFYVNDCMPDGQYNSDNVLHVSDARIGSTYVVAPGNLRVTVDFEILQNVDSELELSVVVKKKVWFFWATGHRSTHSLCDVLDTAFLQENGTTTCPTQLSNAGIPCRCPFTRGRYTLPWTSFEVIKPDDVPYGNYWAEARLTDPYTGELKACHSMGFYLSSY</sequence>
<dbReference type="GO" id="GO:0006689">
    <property type="term" value="P:ganglioside catabolic process"/>
    <property type="evidence" value="ECO:0007669"/>
    <property type="project" value="InterPro"/>
</dbReference>
<dbReference type="STRING" id="6573.A0A210QUT8"/>
<dbReference type="GO" id="GO:0005319">
    <property type="term" value="F:lipid transporter activity"/>
    <property type="evidence" value="ECO:0007669"/>
    <property type="project" value="TreeGrafter"/>
</dbReference>
<evidence type="ECO:0000259" key="3">
    <source>
        <dbReference type="Pfam" id="PF02221"/>
    </source>
</evidence>
<keyword evidence="1 2" id="KW-0732">Signal</keyword>
<reference evidence="4 5" key="1">
    <citation type="journal article" date="2017" name="Nat. Ecol. Evol.">
        <title>Scallop genome provides insights into evolution of bilaterian karyotype and development.</title>
        <authorList>
            <person name="Wang S."/>
            <person name="Zhang J."/>
            <person name="Jiao W."/>
            <person name="Li J."/>
            <person name="Xun X."/>
            <person name="Sun Y."/>
            <person name="Guo X."/>
            <person name="Huan P."/>
            <person name="Dong B."/>
            <person name="Zhang L."/>
            <person name="Hu X."/>
            <person name="Sun X."/>
            <person name="Wang J."/>
            <person name="Zhao C."/>
            <person name="Wang Y."/>
            <person name="Wang D."/>
            <person name="Huang X."/>
            <person name="Wang R."/>
            <person name="Lv J."/>
            <person name="Li Y."/>
            <person name="Zhang Z."/>
            <person name="Liu B."/>
            <person name="Lu W."/>
            <person name="Hui Y."/>
            <person name="Liang J."/>
            <person name="Zhou Z."/>
            <person name="Hou R."/>
            <person name="Li X."/>
            <person name="Liu Y."/>
            <person name="Li H."/>
            <person name="Ning X."/>
            <person name="Lin Y."/>
            <person name="Zhao L."/>
            <person name="Xing Q."/>
            <person name="Dou J."/>
            <person name="Li Y."/>
            <person name="Mao J."/>
            <person name="Guo H."/>
            <person name="Dou H."/>
            <person name="Li T."/>
            <person name="Mu C."/>
            <person name="Jiang W."/>
            <person name="Fu Q."/>
            <person name="Fu X."/>
            <person name="Miao Y."/>
            <person name="Liu J."/>
            <person name="Yu Q."/>
            <person name="Li R."/>
            <person name="Liao H."/>
            <person name="Li X."/>
            <person name="Kong Y."/>
            <person name="Jiang Z."/>
            <person name="Chourrout D."/>
            <person name="Li R."/>
            <person name="Bao Z."/>
        </authorList>
    </citation>
    <scope>NUCLEOTIDE SEQUENCE [LARGE SCALE GENOMIC DNA]</scope>
    <source>
        <strain evidence="4 5">PY_sf001</strain>
    </source>
</reference>
<evidence type="ECO:0000256" key="1">
    <source>
        <dbReference type="ARBA" id="ARBA00022729"/>
    </source>
</evidence>
<feature type="signal peptide" evidence="2">
    <location>
        <begin position="1"/>
        <end position="23"/>
    </location>
</feature>
<keyword evidence="5" id="KW-1185">Reference proteome</keyword>
<comment type="caution">
    <text evidence="4">The sequence shown here is derived from an EMBL/GenBank/DDBJ whole genome shotgun (WGS) entry which is preliminary data.</text>
</comment>
<dbReference type="InterPro" id="IPR003172">
    <property type="entry name" value="ML_dom"/>
</dbReference>
<dbReference type="AlphaFoldDB" id="A0A210QUT8"/>
<dbReference type="InterPro" id="IPR028996">
    <property type="entry name" value="GM2-AP"/>
</dbReference>
<dbReference type="Pfam" id="PF02221">
    <property type="entry name" value="E1_DerP2_DerF2"/>
    <property type="match status" value="1"/>
</dbReference>
<dbReference type="GO" id="GO:0009898">
    <property type="term" value="C:cytoplasmic side of plasma membrane"/>
    <property type="evidence" value="ECO:0007669"/>
    <property type="project" value="TreeGrafter"/>
</dbReference>
<dbReference type="Proteomes" id="UP000242188">
    <property type="component" value="Unassembled WGS sequence"/>
</dbReference>
<feature type="domain" description="MD-2-related lipid-recognition" evidence="3">
    <location>
        <begin position="25"/>
        <end position="173"/>
    </location>
</feature>
<gene>
    <name evidence="4" type="ORF">KP79_PYT06855</name>
</gene>
<accession>A0A210QUT8</accession>
<evidence type="ECO:0000313" key="4">
    <source>
        <dbReference type="EMBL" id="OWF52487.1"/>
    </source>
</evidence>
<dbReference type="OrthoDB" id="6409159at2759"/>
<dbReference type="SUPFAM" id="SSF63707">
    <property type="entry name" value="Ganglioside M2 (gm2) activator"/>
    <property type="match status" value="1"/>
</dbReference>
<name>A0A210QUT8_MIZYE</name>
<dbReference type="EMBL" id="NEDP02001786">
    <property type="protein sequence ID" value="OWF52487.1"/>
    <property type="molecule type" value="Genomic_DNA"/>
</dbReference>
<proteinExistence type="predicted"/>
<feature type="chain" id="PRO_5012871688" evidence="2">
    <location>
        <begin position="24"/>
        <end position="183"/>
    </location>
</feature>
<organism evidence="4 5">
    <name type="scientific">Mizuhopecten yessoensis</name>
    <name type="common">Japanese scallop</name>
    <name type="synonym">Patinopecten yessoensis</name>
    <dbReference type="NCBI Taxonomy" id="6573"/>
    <lineage>
        <taxon>Eukaryota</taxon>
        <taxon>Metazoa</taxon>
        <taxon>Spiralia</taxon>
        <taxon>Lophotrochozoa</taxon>
        <taxon>Mollusca</taxon>
        <taxon>Bivalvia</taxon>
        <taxon>Autobranchia</taxon>
        <taxon>Pteriomorphia</taxon>
        <taxon>Pectinida</taxon>
        <taxon>Pectinoidea</taxon>
        <taxon>Pectinidae</taxon>
        <taxon>Mizuhopecten</taxon>
    </lineage>
</organism>
<dbReference type="Gene3D" id="2.70.220.10">
    <property type="entry name" value="Ganglioside GM2 activator"/>
    <property type="match status" value="1"/>
</dbReference>
<dbReference type="GO" id="GO:0008047">
    <property type="term" value="F:enzyme activator activity"/>
    <property type="evidence" value="ECO:0007669"/>
    <property type="project" value="InterPro"/>
</dbReference>
<evidence type="ECO:0000256" key="2">
    <source>
        <dbReference type="SAM" id="SignalP"/>
    </source>
</evidence>
<dbReference type="PANTHER" id="PTHR17357">
    <property type="entry name" value="GM2 GANGLIOSIDE ACTIVATOR PROTEIN"/>
    <property type="match status" value="1"/>
</dbReference>
<protein>
    <submittedName>
        <fullName evidence="4">Ganglioside GM2 activator</fullName>
    </submittedName>
</protein>